<proteinExistence type="predicted"/>
<feature type="non-terminal residue" evidence="1">
    <location>
        <position position="120"/>
    </location>
</feature>
<organism evidence="1">
    <name type="scientific">Pongo abelii</name>
    <name type="common">Sumatran orangutan</name>
    <name type="synonym">Pongo pygmaeus abelii</name>
    <dbReference type="NCBI Taxonomy" id="9601"/>
    <lineage>
        <taxon>Eukaryota</taxon>
        <taxon>Metazoa</taxon>
        <taxon>Chordata</taxon>
        <taxon>Craniata</taxon>
        <taxon>Vertebrata</taxon>
        <taxon>Euteleostomi</taxon>
        <taxon>Mammalia</taxon>
        <taxon>Eutheria</taxon>
        <taxon>Euarchontoglires</taxon>
        <taxon>Primates</taxon>
        <taxon>Haplorrhini</taxon>
        <taxon>Catarrhini</taxon>
        <taxon>Hominidae</taxon>
        <taxon>Pongo</taxon>
    </lineage>
</organism>
<accession>A0A2J8SXM6</accession>
<dbReference type="EMBL" id="NDHI03003535">
    <property type="protein sequence ID" value="PNJ25520.1"/>
    <property type="molecule type" value="Genomic_DNA"/>
</dbReference>
<name>A0A2J8SXM6_PONAB</name>
<sequence>MLGMYSSSTTCSPVLWRSSASGRRRSLALLSCHQLTRTCCWSRPSWSSSSSAWHTGLSQARASSSSAQAWCYTGCSVPVASATGLTASWPSQGPCTAWLSMSLPSPASLPLSSSPTGMGC</sequence>
<dbReference type="AlphaFoldDB" id="A0A2J8SXM6"/>
<evidence type="ECO:0000313" key="1">
    <source>
        <dbReference type="EMBL" id="PNJ25520.1"/>
    </source>
</evidence>
<reference evidence="1" key="1">
    <citation type="submission" date="2017-12" db="EMBL/GenBank/DDBJ databases">
        <title>High-resolution comparative analysis of great ape genomes.</title>
        <authorList>
            <person name="Pollen A."/>
            <person name="Hastie A."/>
            <person name="Hormozdiari F."/>
            <person name="Dougherty M."/>
            <person name="Liu R."/>
            <person name="Chaisson M."/>
            <person name="Hoppe E."/>
            <person name="Hill C."/>
            <person name="Pang A."/>
            <person name="Hillier L."/>
            <person name="Baker C."/>
            <person name="Armstrong J."/>
            <person name="Shendure J."/>
            <person name="Paten B."/>
            <person name="Wilson R."/>
            <person name="Chao H."/>
            <person name="Schneider V."/>
            <person name="Ventura M."/>
            <person name="Kronenberg Z."/>
            <person name="Murali S."/>
            <person name="Gordon D."/>
            <person name="Cantsilieris S."/>
            <person name="Munson K."/>
            <person name="Nelson B."/>
            <person name="Raja A."/>
            <person name="Underwood J."/>
            <person name="Diekhans M."/>
            <person name="Fiddes I."/>
            <person name="Haussler D."/>
            <person name="Eichler E."/>
        </authorList>
    </citation>
    <scope>NUCLEOTIDE SEQUENCE [LARGE SCALE GENOMIC DNA]</scope>
    <source>
        <strain evidence="1">Susie</strain>
    </source>
</reference>
<gene>
    <name evidence="1" type="ORF">CR201_G0039405</name>
</gene>
<comment type="caution">
    <text evidence="1">The sequence shown here is derived from an EMBL/GenBank/DDBJ whole genome shotgun (WGS) entry which is preliminary data.</text>
</comment>
<protein>
    <submittedName>
        <fullName evidence="1">NR4A1 isoform 10</fullName>
    </submittedName>
</protein>